<dbReference type="InterPro" id="IPR026444">
    <property type="entry name" value="Secre_tail"/>
</dbReference>
<dbReference type="STRING" id="1075417.SAMN05421823_11132"/>
<name>A0A1G9R4H7_9BACT</name>
<evidence type="ECO:0000313" key="4">
    <source>
        <dbReference type="Proteomes" id="UP000198510"/>
    </source>
</evidence>
<proteinExistence type="predicted"/>
<dbReference type="Proteomes" id="UP000198510">
    <property type="component" value="Unassembled WGS sequence"/>
</dbReference>
<evidence type="ECO:0000313" key="3">
    <source>
        <dbReference type="EMBL" id="SDM18144.1"/>
    </source>
</evidence>
<dbReference type="InterPro" id="IPR011044">
    <property type="entry name" value="Quino_amine_DH_bsu"/>
</dbReference>
<sequence>MKKSLLFYCVWLFSLGTAYAQTPLPTAALDLTLQSTYSAQTIRSGVAYNPDQKLYYSVTPNSSNYLIETFNAAGVSKAKVSAGFDYAGVWWNPNTRQLEGNGSFFGGIWVQNLDANAYPLSSGRNDIPNTMGPYFFSSAQYDWMADEIIHYYEGNIYRYKRATHEPVGTVSVTGLPVPTEDVHNAFIAYTGLPGYEIGLYNEQEKVLYYVNKATGAYAGSSQLPVNTPSVSLFNLGFANGRLWVFDDATLRWNGYKVMCTATSGEITATACERYTSPSGKHTWTESGTYQDQLTNAAGCDSLLTIRLTIKKPTAATFTEVACSRYVWRGKTYTQSGTYRDTIPNAAGCDSVMTLNLTITQPTASTTTIAACGAYDWMGTTYTESGTYQTTIPNRAGCDSLMTLKLTIHQPTASTLAMTACGAYAWRGKTYEESGTYRDTIPNAAGCDSVLTLNLTITQPTAATFQATACEQYEWQGQVYTSGGTYRDTIPNGAGCDSIMTLELTLLQPTASTTQITSCTRYEWQGTAYTESGTYQATIPNAAGCDSVMTLELTMNQPTTSAATVTTCEAYEWRGTTYEASGTYRDTIPNIAGCDSVMTLTLTITQPTASTATIAACGAYDWMGTTYTESGTYQTAIPNAAGCDSAMTLKLTVTTVDTSVTVEGGTLTSNAANATYQWVDVAQNYLPIEGATAQQFTPEASGTYAVIVTQGECSDTSSHLSVVVTGVADRLLATHCKAYPNPTAGDVTLSLGQTYRQVEVRVRNTMGQIVAVMRADATAEVQVPLPGAAGLYIVEVQANEQRTQLKVVKR</sequence>
<reference evidence="3 4" key="1">
    <citation type="submission" date="2016-10" db="EMBL/GenBank/DDBJ databases">
        <authorList>
            <person name="de Groot N.N."/>
        </authorList>
    </citation>
    <scope>NUCLEOTIDE SEQUENCE [LARGE SCALE GENOMIC DNA]</scope>
    <source>
        <strain evidence="3 4">DSM 25186</strain>
    </source>
</reference>
<accession>A0A1G9R4H7</accession>
<dbReference type="SUPFAM" id="SSF50969">
    <property type="entry name" value="YVTN repeat-like/Quinoprotein amine dehydrogenase"/>
    <property type="match status" value="1"/>
</dbReference>
<feature type="domain" description="Secretion system C-terminal sorting" evidence="2">
    <location>
        <begin position="738"/>
        <end position="806"/>
    </location>
</feature>
<evidence type="ECO:0000259" key="2">
    <source>
        <dbReference type="Pfam" id="PF18962"/>
    </source>
</evidence>
<gene>
    <name evidence="3" type="ORF">SAMN05421823_11132</name>
</gene>
<protein>
    <submittedName>
        <fullName evidence="3">Por secretion system C-terminal sorting domain-containing protein</fullName>
    </submittedName>
</protein>
<feature type="chain" id="PRO_5011690184" evidence="1">
    <location>
        <begin position="21"/>
        <end position="809"/>
    </location>
</feature>
<keyword evidence="4" id="KW-1185">Reference proteome</keyword>
<dbReference type="Pfam" id="PF18962">
    <property type="entry name" value="Por_Secre_tail"/>
    <property type="match status" value="1"/>
</dbReference>
<dbReference type="AlphaFoldDB" id="A0A1G9R4H7"/>
<evidence type="ECO:0000256" key="1">
    <source>
        <dbReference type="SAM" id="SignalP"/>
    </source>
</evidence>
<dbReference type="EMBL" id="FNFO01000011">
    <property type="protein sequence ID" value="SDM18144.1"/>
    <property type="molecule type" value="Genomic_DNA"/>
</dbReference>
<dbReference type="OrthoDB" id="9805017at2"/>
<dbReference type="NCBIfam" id="TIGR04183">
    <property type="entry name" value="Por_Secre_tail"/>
    <property type="match status" value="1"/>
</dbReference>
<dbReference type="RefSeq" id="WP_089686517.1">
    <property type="nucleotide sequence ID" value="NZ_FNFO01000011.1"/>
</dbReference>
<organism evidence="3 4">
    <name type="scientific">Catalinimonas alkaloidigena</name>
    <dbReference type="NCBI Taxonomy" id="1075417"/>
    <lineage>
        <taxon>Bacteria</taxon>
        <taxon>Pseudomonadati</taxon>
        <taxon>Bacteroidota</taxon>
        <taxon>Cytophagia</taxon>
        <taxon>Cytophagales</taxon>
        <taxon>Catalimonadaceae</taxon>
        <taxon>Catalinimonas</taxon>
    </lineage>
</organism>
<feature type="signal peptide" evidence="1">
    <location>
        <begin position="1"/>
        <end position="20"/>
    </location>
</feature>
<keyword evidence="1" id="KW-0732">Signal</keyword>